<sequence length="364" mass="40166">MSSPHVWYNTELSASFKLSLIGRRGLDGKTVSAIHTVLCGLTAYNAILVVVMVFFTFTRYRGMYFWSLLLAAFGTIPSQFGHWVTEALCGKGNLLCWWLMVTGQACVLWSRLHLVLHGSRGYRILRWTKWMIISNAILLHVPSSVLLYCPDRFPGVDTGYRIMNKIQMVGFFLQETTLSSIYILEAIRVLRSPLRPLTLTGLRQLIIINAVIIVMDLGLLGVEMASLHTWQITMKPLIYSTKLLLECAILGKIVNIMGGNRLSEEPGRQAARPISFAPKQSPDGARTNAASTGNIVPECSNVTVPTKASGIGRAGSQTFIRTGSDIELEVALSRQEDNISALRCSIEPVRAGSPKRQPASDEAV</sequence>
<dbReference type="AlphaFoldDB" id="A0A6G1L0F5"/>
<proteinExistence type="predicted"/>
<evidence type="ECO:0000313" key="4">
    <source>
        <dbReference type="EMBL" id="KAF2765898.1"/>
    </source>
</evidence>
<keyword evidence="2" id="KW-0812">Transmembrane</keyword>
<evidence type="ECO:0000256" key="1">
    <source>
        <dbReference type="SAM" id="MobiDB-lite"/>
    </source>
</evidence>
<feature type="transmembrane region" description="Helical" evidence="2">
    <location>
        <begin position="205"/>
        <end position="225"/>
    </location>
</feature>
<dbReference type="InterPro" id="IPR056120">
    <property type="entry name" value="DUF7703"/>
</dbReference>
<feature type="transmembrane region" description="Helical" evidence="2">
    <location>
        <begin position="64"/>
        <end position="85"/>
    </location>
</feature>
<reference evidence="4" key="1">
    <citation type="journal article" date="2020" name="Stud. Mycol.">
        <title>101 Dothideomycetes genomes: a test case for predicting lifestyles and emergence of pathogens.</title>
        <authorList>
            <person name="Haridas S."/>
            <person name="Albert R."/>
            <person name="Binder M."/>
            <person name="Bloem J."/>
            <person name="Labutti K."/>
            <person name="Salamov A."/>
            <person name="Andreopoulos B."/>
            <person name="Baker S."/>
            <person name="Barry K."/>
            <person name="Bills G."/>
            <person name="Bluhm B."/>
            <person name="Cannon C."/>
            <person name="Castanera R."/>
            <person name="Culley D."/>
            <person name="Daum C."/>
            <person name="Ezra D."/>
            <person name="Gonzalez J."/>
            <person name="Henrissat B."/>
            <person name="Kuo A."/>
            <person name="Liang C."/>
            <person name="Lipzen A."/>
            <person name="Lutzoni F."/>
            <person name="Magnuson J."/>
            <person name="Mondo S."/>
            <person name="Nolan M."/>
            <person name="Ohm R."/>
            <person name="Pangilinan J."/>
            <person name="Park H.-J."/>
            <person name="Ramirez L."/>
            <person name="Alfaro M."/>
            <person name="Sun H."/>
            <person name="Tritt A."/>
            <person name="Yoshinaga Y."/>
            <person name="Zwiers L.-H."/>
            <person name="Turgeon B."/>
            <person name="Goodwin S."/>
            <person name="Spatafora J."/>
            <person name="Crous P."/>
            <person name="Grigoriev I."/>
        </authorList>
    </citation>
    <scope>NUCLEOTIDE SEQUENCE</scope>
    <source>
        <strain evidence="4">CBS 116005</strain>
    </source>
</reference>
<keyword evidence="2" id="KW-0472">Membrane</keyword>
<dbReference type="PANTHER" id="PTHR37013:SF3">
    <property type="entry name" value="INTEGRAL MEMBRANE PROTEIN (AFU_ORTHOLOGUE AFUA_1G05950)"/>
    <property type="match status" value="1"/>
</dbReference>
<keyword evidence="5" id="KW-1185">Reference proteome</keyword>
<dbReference type="EMBL" id="ML995881">
    <property type="protein sequence ID" value="KAF2765898.1"/>
    <property type="molecule type" value="Genomic_DNA"/>
</dbReference>
<feature type="transmembrane region" description="Helical" evidence="2">
    <location>
        <begin position="33"/>
        <end position="57"/>
    </location>
</feature>
<dbReference type="Pfam" id="PF24802">
    <property type="entry name" value="DUF7703"/>
    <property type="match status" value="1"/>
</dbReference>
<evidence type="ECO:0000259" key="3">
    <source>
        <dbReference type="Pfam" id="PF24802"/>
    </source>
</evidence>
<feature type="domain" description="DUF7703" evidence="3">
    <location>
        <begin position="41"/>
        <end position="255"/>
    </location>
</feature>
<evidence type="ECO:0000313" key="5">
    <source>
        <dbReference type="Proteomes" id="UP000799436"/>
    </source>
</evidence>
<organism evidence="4 5">
    <name type="scientific">Teratosphaeria nubilosa</name>
    <dbReference type="NCBI Taxonomy" id="161662"/>
    <lineage>
        <taxon>Eukaryota</taxon>
        <taxon>Fungi</taxon>
        <taxon>Dikarya</taxon>
        <taxon>Ascomycota</taxon>
        <taxon>Pezizomycotina</taxon>
        <taxon>Dothideomycetes</taxon>
        <taxon>Dothideomycetidae</taxon>
        <taxon>Mycosphaerellales</taxon>
        <taxon>Teratosphaeriaceae</taxon>
        <taxon>Teratosphaeria</taxon>
    </lineage>
</organism>
<feature type="transmembrane region" description="Helical" evidence="2">
    <location>
        <begin position="97"/>
        <end position="116"/>
    </location>
</feature>
<name>A0A6G1L0F5_9PEZI</name>
<dbReference type="PANTHER" id="PTHR37013">
    <property type="entry name" value="INTEGRAL MEMBRANE PROTEIN (AFU_ORTHOLOGUE AFUA_1G05950)-RELATED"/>
    <property type="match status" value="1"/>
</dbReference>
<accession>A0A6G1L0F5</accession>
<feature type="region of interest" description="Disordered" evidence="1">
    <location>
        <begin position="264"/>
        <end position="292"/>
    </location>
</feature>
<evidence type="ECO:0000256" key="2">
    <source>
        <dbReference type="SAM" id="Phobius"/>
    </source>
</evidence>
<keyword evidence="2" id="KW-1133">Transmembrane helix</keyword>
<dbReference type="Proteomes" id="UP000799436">
    <property type="component" value="Unassembled WGS sequence"/>
</dbReference>
<dbReference type="OrthoDB" id="405906at2759"/>
<protein>
    <recommendedName>
        <fullName evidence="3">DUF7703 domain-containing protein</fullName>
    </recommendedName>
</protein>
<gene>
    <name evidence="4" type="ORF">EJ03DRAFT_338731</name>
</gene>